<sequence>PRLRHHAALRDVHGQGRQRGPRGRRGRQDPGHLRRQGHHRPPPRPARRFGQGGRHPPEPRPHRLGPRLRQPRGLRRQVRPPPRPPRDGREHQALRRPSARVARSVDRRRPARHHRRPRQRPDLQGHGPHPRARTAPRRRRRRAWRPGRQDRVLGRGGFGGGVARGRERRASGGELRI</sequence>
<keyword evidence="2" id="KW-0413">Isomerase</keyword>
<name>A0A6J4T4G2_9ACTN</name>
<feature type="compositionally biased region" description="Basic and acidic residues" evidence="1">
    <location>
        <begin position="84"/>
        <end position="93"/>
    </location>
</feature>
<protein>
    <submittedName>
        <fullName evidence="2">Phosphopentomutase</fullName>
        <ecNumber evidence="2">5.4.2.7</ecNumber>
    </submittedName>
</protein>
<feature type="non-terminal residue" evidence="2">
    <location>
        <position position="1"/>
    </location>
</feature>
<feature type="compositionally biased region" description="Basic residues" evidence="1">
    <location>
        <begin position="109"/>
        <end position="118"/>
    </location>
</feature>
<dbReference type="GO" id="GO:0008973">
    <property type="term" value="F:phosphopentomutase activity"/>
    <property type="evidence" value="ECO:0007669"/>
    <property type="project" value="UniProtKB-EC"/>
</dbReference>
<evidence type="ECO:0000313" key="2">
    <source>
        <dbReference type="EMBL" id="CAA9513505.1"/>
    </source>
</evidence>
<feature type="compositionally biased region" description="Basic residues" evidence="1">
    <location>
        <begin position="62"/>
        <end position="78"/>
    </location>
</feature>
<feature type="compositionally biased region" description="Basic residues" evidence="1">
    <location>
        <begin position="33"/>
        <end position="47"/>
    </location>
</feature>
<reference evidence="2" key="1">
    <citation type="submission" date="2020-02" db="EMBL/GenBank/DDBJ databases">
        <authorList>
            <person name="Meier V. D."/>
        </authorList>
    </citation>
    <scope>NUCLEOTIDE SEQUENCE</scope>
    <source>
        <strain evidence="2">AVDCRST_MAG12</strain>
    </source>
</reference>
<feature type="non-terminal residue" evidence="2">
    <location>
        <position position="177"/>
    </location>
</feature>
<feature type="compositionally biased region" description="Basic and acidic residues" evidence="1">
    <location>
        <begin position="164"/>
        <end position="177"/>
    </location>
</feature>
<proteinExistence type="predicted"/>
<gene>
    <name evidence="2" type="ORF">AVDCRST_MAG12-3354</name>
</gene>
<feature type="region of interest" description="Disordered" evidence="1">
    <location>
        <begin position="1"/>
        <end position="177"/>
    </location>
</feature>
<accession>A0A6J4T4G2</accession>
<dbReference type="AlphaFoldDB" id="A0A6J4T4G2"/>
<evidence type="ECO:0000256" key="1">
    <source>
        <dbReference type="SAM" id="MobiDB-lite"/>
    </source>
</evidence>
<dbReference type="EC" id="5.4.2.7" evidence="2"/>
<feature type="compositionally biased region" description="Gly residues" evidence="1">
    <location>
        <begin position="154"/>
        <end position="163"/>
    </location>
</feature>
<feature type="compositionally biased region" description="Basic residues" evidence="1">
    <location>
        <begin position="128"/>
        <end position="145"/>
    </location>
</feature>
<dbReference type="EMBL" id="CADCVK010000466">
    <property type="protein sequence ID" value="CAA9513505.1"/>
    <property type="molecule type" value="Genomic_DNA"/>
</dbReference>
<organism evidence="2">
    <name type="scientific">uncultured Rubrobacteraceae bacterium</name>
    <dbReference type="NCBI Taxonomy" id="349277"/>
    <lineage>
        <taxon>Bacteria</taxon>
        <taxon>Bacillati</taxon>
        <taxon>Actinomycetota</taxon>
        <taxon>Rubrobacteria</taxon>
        <taxon>Rubrobacterales</taxon>
        <taxon>Rubrobacteraceae</taxon>
        <taxon>environmental samples</taxon>
    </lineage>
</organism>